<accession>A0A8X6PRW2</accession>
<reference evidence="2" key="1">
    <citation type="submission" date="2020-08" db="EMBL/GenBank/DDBJ databases">
        <title>Multicomponent nature underlies the extraordinary mechanical properties of spider dragline silk.</title>
        <authorList>
            <person name="Kono N."/>
            <person name="Nakamura H."/>
            <person name="Mori M."/>
            <person name="Yoshida Y."/>
            <person name="Ohtoshi R."/>
            <person name="Malay A.D."/>
            <person name="Moran D.A.P."/>
            <person name="Tomita M."/>
            <person name="Numata K."/>
            <person name="Arakawa K."/>
        </authorList>
    </citation>
    <scope>NUCLEOTIDE SEQUENCE</scope>
</reference>
<feature type="compositionally biased region" description="Pro residues" evidence="1">
    <location>
        <begin position="98"/>
        <end position="109"/>
    </location>
</feature>
<evidence type="ECO:0000313" key="3">
    <source>
        <dbReference type="Proteomes" id="UP000887013"/>
    </source>
</evidence>
<evidence type="ECO:0000256" key="1">
    <source>
        <dbReference type="SAM" id="MobiDB-lite"/>
    </source>
</evidence>
<protein>
    <submittedName>
        <fullName evidence="2">Uncharacterized protein</fullName>
    </submittedName>
</protein>
<feature type="compositionally biased region" description="Polar residues" evidence="1">
    <location>
        <begin position="1"/>
        <end position="18"/>
    </location>
</feature>
<dbReference type="AlphaFoldDB" id="A0A8X6PRW2"/>
<feature type="compositionally biased region" description="Basic and acidic residues" evidence="1">
    <location>
        <begin position="84"/>
        <end position="97"/>
    </location>
</feature>
<organism evidence="2 3">
    <name type="scientific">Nephila pilipes</name>
    <name type="common">Giant wood spider</name>
    <name type="synonym">Nephila maculata</name>
    <dbReference type="NCBI Taxonomy" id="299642"/>
    <lineage>
        <taxon>Eukaryota</taxon>
        <taxon>Metazoa</taxon>
        <taxon>Ecdysozoa</taxon>
        <taxon>Arthropoda</taxon>
        <taxon>Chelicerata</taxon>
        <taxon>Arachnida</taxon>
        <taxon>Araneae</taxon>
        <taxon>Araneomorphae</taxon>
        <taxon>Entelegynae</taxon>
        <taxon>Araneoidea</taxon>
        <taxon>Nephilidae</taxon>
        <taxon>Nephila</taxon>
    </lineage>
</organism>
<dbReference type="EMBL" id="BMAW01023919">
    <property type="protein sequence ID" value="GFT85367.1"/>
    <property type="molecule type" value="Genomic_DNA"/>
</dbReference>
<sequence>MMTGQHSLYGPSSRQVSMGSHHLWTRKLHHRLSRTSVISEEKEERNLVTGIQWKRIRRNISKPIRIQPLPPPPLQTELLTQLRSPERRSSRFMHRPEPTPTPRPPRPPE</sequence>
<gene>
    <name evidence="2" type="ORF">NPIL_477481</name>
</gene>
<feature type="region of interest" description="Disordered" evidence="1">
    <location>
        <begin position="64"/>
        <end position="109"/>
    </location>
</feature>
<proteinExistence type="predicted"/>
<evidence type="ECO:0000313" key="2">
    <source>
        <dbReference type="EMBL" id="GFT85367.1"/>
    </source>
</evidence>
<comment type="caution">
    <text evidence="2">The sequence shown here is derived from an EMBL/GenBank/DDBJ whole genome shotgun (WGS) entry which is preliminary data.</text>
</comment>
<feature type="region of interest" description="Disordered" evidence="1">
    <location>
        <begin position="1"/>
        <end position="20"/>
    </location>
</feature>
<keyword evidence="3" id="KW-1185">Reference proteome</keyword>
<name>A0A8X6PRW2_NEPPI</name>
<dbReference type="Proteomes" id="UP000887013">
    <property type="component" value="Unassembled WGS sequence"/>
</dbReference>